<reference evidence="13 14" key="1">
    <citation type="submission" date="2025-05" db="UniProtKB">
        <authorList>
            <consortium name="RefSeq"/>
        </authorList>
    </citation>
    <scope>IDENTIFICATION</scope>
    <source>
        <tissue evidence="13 14">Muscle</tissue>
    </source>
</reference>
<proteinExistence type="predicted"/>
<dbReference type="Pfam" id="PF01370">
    <property type="entry name" value="Epimerase"/>
    <property type="match status" value="1"/>
</dbReference>
<name>A0ABM1TPJ4_LIMPO</name>
<evidence type="ECO:0000313" key="16">
    <source>
        <dbReference type="RefSeq" id="XP_022257803.1"/>
    </source>
</evidence>
<dbReference type="Gene3D" id="3.90.25.10">
    <property type="entry name" value="UDP-galactose 4-epimerase, domain 1"/>
    <property type="match status" value="1"/>
</dbReference>
<dbReference type="RefSeq" id="XP_022257801.1">
    <property type="nucleotide sequence ID" value="XM_022402093.1"/>
</dbReference>
<comment type="pathway">
    <text evidence="4">Carbohydrate metabolism; galactose metabolism.</text>
</comment>
<dbReference type="InterPro" id="IPR036291">
    <property type="entry name" value="NAD(P)-bd_dom_sf"/>
</dbReference>
<evidence type="ECO:0000256" key="1">
    <source>
        <dbReference type="ARBA" id="ARBA00000014"/>
    </source>
</evidence>
<evidence type="ECO:0000256" key="10">
    <source>
        <dbReference type="ARBA" id="ARBA00031827"/>
    </source>
</evidence>
<gene>
    <name evidence="13 14 15 16" type="primary">LOC106473694</name>
</gene>
<evidence type="ECO:0000313" key="14">
    <source>
        <dbReference type="RefSeq" id="XP_022257801.1"/>
    </source>
</evidence>
<sequence length="277" mass="30606">MESQHHVKGHILVTGSSGFIGCHVVLALLEAGYDVVSVASMKSSVPDKENQMPESLRRVQEMTGKCVNFMKADLLDAEALREVFKKYEIGCVVHLAALKAAAQSFKIPLTYYRTNVGGTINLLKAMKEANVKRMVYCSSYTVYGDPEYLPVDERHQAGSGCTNPYGRSKYMGEEILKDLCNTEENWQCVSLRCFTVAGAHPQGKIGENTGGTPTTLMSFLPLVAKGDRPELKVFGMDYKTKDGTVERDFVHVIDVADAHVAAVRRVTQKSREKYEVG</sequence>
<evidence type="ECO:0000256" key="5">
    <source>
        <dbReference type="ARBA" id="ARBA00013175"/>
    </source>
</evidence>
<dbReference type="RefSeq" id="XP_022257803.1">
    <property type="nucleotide sequence ID" value="XM_022402095.1"/>
</dbReference>
<evidence type="ECO:0000256" key="4">
    <source>
        <dbReference type="ARBA" id="ARBA00004947"/>
    </source>
</evidence>
<keyword evidence="8" id="KW-0119">Carbohydrate metabolism</keyword>
<comment type="cofactor">
    <cofactor evidence="3">
        <name>NAD(+)</name>
        <dbReference type="ChEBI" id="CHEBI:57540"/>
    </cofactor>
</comment>
<evidence type="ECO:0000256" key="3">
    <source>
        <dbReference type="ARBA" id="ARBA00001911"/>
    </source>
</evidence>
<evidence type="ECO:0000256" key="6">
    <source>
        <dbReference type="ARBA" id="ARBA00013189"/>
    </source>
</evidence>
<evidence type="ECO:0000313" key="15">
    <source>
        <dbReference type="RefSeq" id="XP_022257802.1"/>
    </source>
</evidence>
<accession>A0ABM1TPJ4</accession>
<dbReference type="PANTHER" id="PTHR43725:SF47">
    <property type="entry name" value="UDP-GLUCOSE 4-EPIMERASE"/>
    <property type="match status" value="1"/>
</dbReference>
<keyword evidence="9" id="KW-0413">Isomerase</keyword>
<keyword evidence="12" id="KW-1185">Reference proteome</keyword>
<evidence type="ECO:0000259" key="11">
    <source>
        <dbReference type="Pfam" id="PF01370"/>
    </source>
</evidence>
<dbReference type="NCBIfam" id="TIGR01179">
    <property type="entry name" value="galE"/>
    <property type="match status" value="1"/>
</dbReference>
<keyword evidence="7" id="KW-0520">NAD</keyword>
<dbReference type="InterPro" id="IPR005886">
    <property type="entry name" value="UDP_G4E"/>
</dbReference>
<protein>
    <recommendedName>
        <fullName evidence="10">UDP-N-acetylglucosamine 4-epimerase</fullName>
        <ecNumber evidence="6">5.1.3.2</ecNumber>
        <ecNumber evidence="5">5.1.3.7</ecNumber>
    </recommendedName>
</protein>
<evidence type="ECO:0000256" key="8">
    <source>
        <dbReference type="ARBA" id="ARBA00023144"/>
    </source>
</evidence>
<dbReference type="RefSeq" id="XP_022257802.1">
    <property type="nucleotide sequence ID" value="XM_022402094.1"/>
</dbReference>
<evidence type="ECO:0000256" key="9">
    <source>
        <dbReference type="ARBA" id="ARBA00023235"/>
    </source>
</evidence>
<dbReference type="EC" id="5.1.3.2" evidence="6"/>
<evidence type="ECO:0000313" key="12">
    <source>
        <dbReference type="Proteomes" id="UP000694941"/>
    </source>
</evidence>
<dbReference type="SUPFAM" id="SSF51735">
    <property type="entry name" value="NAD(P)-binding Rossmann-fold domains"/>
    <property type="match status" value="1"/>
</dbReference>
<evidence type="ECO:0000313" key="13">
    <source>
        <dbReference type="RefSeq" id="XP_022257800.1"/>
    </source>
</evidence>
<dbReference type="InterPro" id="IPR001509">
    <property type="entry name" value="Epimerase_deHydtase"/>
</dbReference>
<comment type="catalytic activity">
    <reaction evidence="1">
        <text>UDP-N-acetyl-alpha-D-glucosamine = UDP-N-acetyl-alpha-D-galactosamine</text>
        <dbReference type="Rhea" id="RHEA:20517"/>
        <dbReference type="ChEBI" id="CHEBI:57705"/>
        <dbReference type="ChEBI" id="CHEBI:67138"/>
        <dbReference type="EC" id="5.1.3.7"/>
    </reaction>
</comment>
<dbReference type="Gene3D" id="3.40.50.720">
    <property type="entry name" value="NAD(P)-binding Rossmann-like Domain"/>
    <property type="match status" value="1"/>
</dbReference>
<dbReference type="EC" id="5.1.3.7" evidence="5"/>
<organism evidence="12 13">
    <name type="scientific">Limulus polyphemus</name>
    <name type="common">Atlantic horseshoe crab</name>
    <dbReference type="NCBI Taxonomy" id="6850"/>
    <lineage>
        <taxon>Eukaryota</taxon>
        <taxon>Metazoa</taxon>
        <taxon>Ecdysozoa</taxon>
        <taxon>Arthropoda</taxon>
        <taxon>Chelicerata</taxon>
        <taxon>Merostomata</taxon>
        <taxon>Xiphosura</taxon>
        <taxon>Limulidae</taxon>
        <taxon>Limulus</taxon>
    </lineage>
</organism>
<dbReference type="GeneID" id="106473694"/>
<feature type="domain" description="NAD-dependent epimerase/dehydratase" evidence="11">
    <location>
        <begin position="11"/>
        <end position="277"/>
    </location>
</feature>
<dbReference type="Proteomes" id="UP000694941">
    <property type="component" value="Unplaced"/>
</dbReference>
<comment type="catalytic activity">
    <reaction evidence="2">
        <text>UDP-alpha-D-glucose = UDP-alpha-D-galactose</text>
        <dbReference type="Rhea" id="RHEA:22168"/>
        <dbReference type="ChEBI" id="CHEBI:58885"/>
        <dbReference type="ChEBI" id="CHEBI:66914"/>
        <dbReference type="EC" id="5.1.3.2"/>
    </reaction>
</comment>
<evidence type="ECO:0000256" key="7">
    <source>
        <dbReference type="ARBA" id="ARBA00023027"/>
    </source>
</evidence>
<keyword evidence="8" id="KW-0299">Galactose metabolism</keyword>
<dbReference type="RefSeq" id="XP_022257800.1">
    <property type="nucleotide sequence ID" value="XM_022402092.1"/>
</dbReference>
<evidence type="ECO:0000256" key="2">
    <source>
        <dbReference type="ARBA" id="ARBA00000083"/>
    </source>
</evidence>
<dbReference type="PANTHER" id="PTHR43725">
    <property type="entry name" value="UDP-GLUCOSE 4-EPIMERASE"/>
    <property type="match status" value="1"/>
</dbReference>